<protein>
    <submittedName>
        <fullName evidence="1">Uncharacterized protein</fullName>
    </submittedName>
</protein>
<reference evidence="1 3" key="1">
    <citation type="submission" date="2016-08" db="EMBL/GenBank/DDBJ databases">
        <title>Moorella thermoacetica DSM 103132.</title>
        <authorList>
            <person name="Jendresen C.B."/>
            <person name="Redl S.M."/>
            <person name="Jensen T.O."/>
            <person name="Nielsen A.T."/>
        </authorList>
    </citation>
    <scope>NUCLEOTIDE SEQUENCE [LARGE SCALE GENOMIC DNA]</scope>
    <source>
        <strain evidence="1 3">DSM 103132</strain>
    </source>
</reference>
<dbReference type="RefSeq" id="WP_069589979.1">
    <property type="nucleotide sequence ID" value="NZ_CP017019.1"/>
</dbReference>
<dbReference type="EMBL" id="CP017019">
    <property type="protein sequence ID" value="AOQ24304.1"/>
    <property type="molecule type" value="Genomic_DNA"/>
</dbReference>
<dbReference type="Proteomes" id="UP000322283">
    <property type="component" value="Unassembled WGS sequence"/>
</dbReference>
<sequence length="121" mass="14146">MKEPNEYFNDTQDPEDTYARQTGMMYGVDAEKKLLGANELMNRGQAIVILVKDDTAAKREVIVEMPRKRTTDWPRDIEYNPIFEPDMSRMVRALRILLEYNPEKKTDAIHTLQPSREEKAN</sequence>
<dbReference type="EMBL" id="VCDX01000002">
    <property type="protein sequence ID" value="TYL14711.1"/>
    <property type="molecule type" value="Genomic_DNA"/>
</dbReference>
<gene>
    <name evidence="1" type="ORF">Maut_01867</name>
    <name evidence="2" type="ORF">MTAT_09460</name>
</gene>
<dbReference type="AlphaFoldDB" id="A0AAC9HI52"/>
<evidence type="ECO:0000313" key="3">
    <source>
        <dbReference type="Proteomes" id="UP000094598"/>
    </source>
</evidence>
<evidence type="ECO:0000313" key="4">
    <source>
        <dbReference type="Proteomes" id="UP000322283"/>
    </source>
</evidence>
<dbReference type="Proteomes" id="UP000094598">
    <property type="component" value="Chromosome"/>
</dbReference>
<keyword evidence="4" id="KW-1185">Reference proteome</keyword>
<evidence type="ECO:0000313" key="2">
    <source>
        <dbReference type="EMBL" id="TYL14711.1"/>
    </source>
</evidence>
<proteinExistence type="predicted"/>
<organism evidence="1 3">
    <name type="scientific">Neomoorella thermoacetica</name>
    <name type="common">Clostridium thermoaceticum</name>
    <dbReference type="NCBI Taxonomy" id="1525"/>
    <lineage>
        <taxon>Bacteria</taxon>
        <taxon>Bacillati</taxon>
        <taxon>Bacillota</taxon>
        <taxon>Clostridia</taxon>
        <taxon>Neomoorellales</taxon>
        <taxon>Neomoorellaceae</taxon>
        <taxon>Neomoorella</taxon>
    </lineage>
</organism>
<accession>A0AAC9HI52</accession>
<evidence type="ECO:0000313" key="1">
    <source>
        <dbReference type="EMBL" id="AOQ24304.1"/>
    </source>
</evidence>
<name>A0AAC9HI52_NEOTH</name>
<reference evidence="2 4" key="2">
    <citation type="submission" date="2019-05" db="EMBL/GenBank/DDBJ databases">
        <title>Genome sequence of Moorella thermoacetica ATCC 33924.</title>
        <authorList>
            <person name="Poehlein A."/>
            <person name="Bengelsdorf F.R."/>
            <person name="Duerre P."/>
            <person name="Daniel R."/>
        </authorList>
    </citation>
    <scope>NUCLEOTIDE SEQUENCE [LARGE SCALE GENOMIC DNA]</scope>
    <source>
        <strain evidence="2 4">ATCC 33924</strain>
    </source>
</reference>